<evidence type="ECO:0000256" key="1">
    <source>
        <dbReference type="SAM" id="MobiDB-lite"/>
    </source>
</evidence>
<sequence length="91" mass="10417">MDFHRTRVSKETSKKIGNSQDDLELAAIRQHRMQEMLKGADSPGGDKEQQEAQEEQKRLQNIQNGVLADRMSHVALEQLTPLGFGVWWEVN</sequence>
<proteinExistence type="predicted"/>
<feature type="region of interest" description="Disordered" evidence="1">
    <location>
        <begin position="1"/>
        <end position="22"/>
    </location>
</feature>
<protein>
    <submittedName>
        <fullName evidence="2">Uncharacterized protein</fullName>
    </submittedName>
</protein>
<comment type="caution">
    <text evidence="2">The sequence shown here is derived from an EMBL/GenBank/DDBJ whole genome shotgun (WGS) entry which is preliminary data.</text>
</comment>
<name>A0ABD1ZUF1_9MARC</name>
<feature type="compositionally biased region" description="Basic and acidic residues" evidence="1">
    <location>
        <begin position="1"/>
        <end position="14"/>
    </location>
</feature>
<keyword evidence="3" id="KW-1185">Reference proteome</keyword>
<feature type="compositionally biased region" description="Basic and acidic residues" evidence="1">
    <location>
        <begin position="44"/>
        <end position="58"/>
    </location>
</feature>
<organism evidence="2 3">
    <name type="scientific">Riccia fluitans</name>
    <dbReference type="NCBI Taxonomy" id="41844"/>
    <lineage>
        <taxon>Eukaryota</taxon>
        <taxon>Viridiplantae</taxon>
        <taxon>Streptophyta</taxon>
        <taxon>Embryophyta</taxon>
        <taxon>Marchantiophyta</taxon>
        <taxon>Marchantiopsida</taxon>
        <taxon>Marchantiidae</taxon>
        <taxon>Marchantiales</taxon>
        <taxon>Ricciaceae</taxon>
        <taxon>Riccia</taxon>
    </lineage>
</organism>
<accession>A0ABD1ZUF1</accession>
<dbReference type="AlphaFoldDB" id="A0ABD1ZUF1"/>
<evidence type="ECO:0000313" key="3">
    <source>
        <dbReference type="Proteomes" id="UP001605036"/>
    </source>
</evidence>
<evidence type="ECO:0000313" key="2">
    <source>
        <dbReference type="EMBL" id="KAL2654069.1"/>
    </source>
</evidence>
<dbReference type="Proteomes" id="UP001605036">
    <property type="component" value="Unassembled WGS sequence"/>
</dbReference>
<gene>
    <name evidence="2" type="ORF">R1flu_022197</name>
</gene>
<dbReference type="InterPro" id="IPR036883">
    <property type="entry name" value="PDCD5-like_sf"/>
</dbReference>
<dbReference type="Gene3D" id="1.10.8.140">
    <property type="entry name" value="PDCD5-like"/>
    <property type="match status" value="1"/>
</dbReference>
<dbReference type="EMBL" id="JBHFFA010000001">
    <property type="protein sequence ID" value="KAL2654069.1"/>
    <property type="molecule type" value="Genomic_DNA"/>
</dbReference>
<feature type="region of interest" description="Disordered" evidence="1">
    <location>
        <begin position="34"/>
        <end position="58"/>
    </location>
</feature>
<reference evidence="2 3" key="1">
    <citation type="submission" date="2024-09" db="EMBL/GenBank/DDBJ databases">
        <title>Chromosome-scale assembly of Riccia fluitans.</title>
        <authorList>
            <person name="Paukszto L."/>
            <person name="Sawicki J."/>
            <person name="Karawczyk K."/>
            <person name="Piernik-Szablinska J."/>
            <person name="Szczecinska M."/>
            <person name="Mazdziarz M."/>
        </authorList>
    </citation>
    <scope>NUCLEOTIDE SEQUENCE [LARGE SCALE GENOMIC DNA]</scope>
    <source>
        <strain evidence="2">Rf_01</strain>
        <tissue evidence="2">Aerial parts of the thallus</tissue>
    </source>
</reference>